<evidence type="ECO:0000313" key="12">
    <source>
        <dbReference type="Proteomes" id="UP000292307"/>
    </source>
</evidence>
<feature type="transmembrane region" description="Helical" evidence="9">
    <location>
        <begin position="12"/>
        <end position="32"/>
    </location>
</feature>
<evidence type="ECO:0000256" key="7">
    <source>
        <dbReference type="ARBA" id="ARBA00023136"/>
    </source>
</evidence>
<dbReference type="SUPFAM" id="SSF82693">
    <property type="entry name" value="Multidrug efflux transporter AcrB pore domain, PN1, PN2, PC1 and PC2 subdomains"/>
    <property type="match status" value="3"/>
</dbReference>
<keyword evidence="12" id="KW-1185">Reference proteome</keyword>
<dbReference type="Proteomes" id="UP000628442">
    <property type="component" value="Unassembled WGS sequence"/>
</dbReference>
<keyword evidence="3" id="KW-1003">Cell membrane</keyword>
<dbReference type="SUPFAM" id="SSF82714">
    <property type="entry name" value="Multidrug efflux transporter AcrB TolC docking domain, DN and DC subdomains"/>
    <property type="match status" value="2"/>
</dbReference>
<dbReference type="PANTHER" id="PTHR32063:SF34">
    <property type="entry name" value="MULTIDRUG RESISTANCE PROTEIN MDTC"/>
    <property type="match status" value="1"/>
</dbReference>
<dbReference type="InterPro" id="IPR027463">
    <property type="entry name" value="AcrB_DN_DC_subdom"/>
</dbReference>
<feature type="transmembrane region" description="Helical" evidence="9">
    <location>
        <begin position="1002"/>
        <end position="1020"/>
    </location>
</feature>
<dbReference type="GO" id="GO:0005886">
    <property type="term" value="C:plasma membrane"/>
    <property type="evidence" value="ECO:0007669"/>
    <property type="project" value="UniProtKB-SubCell"/>
</dbReference>
<feature type="transmembrane region" description="Helical" evidence="9">
    <location>
        <begin position="364"/>
        <end position="384"/>
    </location>
</feature>
<dbReference type="FunFam" id="3.30.70.1430:FF:000001">
    <property type="entry name" value="Efflux pump membrane transporter"/>
    <property type="match status" value="1"/>
</dbReference>
<evidence type="ECO:0000313" key="13">
    <source>
        <dbReference type="Proteomes" id="UP000628442"/>
    </source>
</evidence>
<evidence type="ECO:0000256" key="3">
    <source>
        <dbReference type="ARBA" id="ARBA00022475"/>
    </source>
</evidence>
<gene>
    <name evidence="11" type="ORF">EYF70_06890</name>
    <name evidence="10" type="ORF">GCM10007387_12600</name>
</gene>
<evidence type="ECO:0000256" key="2">
    <source>
        <dbReference type="ARBA" id="ARBA00022448"/>
    </source>
</evidence>
<protein>
    <submittedName>
        <fullName evidence="11">Nodulation protein</fullName>
    </submittedName>
    <submittedName>
        <fullName evidence="10">Transport system membrane protein</fullName>
    </submittedName>
</protein>
<keyword evidence="4" id="KW-0997">Cell inner membrane</keyword>
<dbReference type="InterPro" id="IPR001036">
    <property type="entry name" value="Acrflvin-R"/>
</dbReference>
<dbReference type="OrthoDB" id="9042683at2"/>
<evidence type="ECO:0000256" key="5">
    <source>
        <dbReference type="ARBA" id="ARBA00022692"/>
    </source>
</evidence>
<proteinExistence type="predicted"/>
<reference evidence="11 12" key="2">
    <citation type="submission" date="2019-02" db="EMBL/GenBank/DDBJ databases">
        <title>Draft Genome Sequences of Six Type Strains of the Genus Massilia.</title>
        <authorList>
            <person name="Miess H."/>
            <person name="Frediansyhah A."/>
            <person name="Gross H."/>
        </authorList>
    </citation>
    <scope>NUCLEOTIDE SEQUENCE [LARGE SCALE GENOMIC DNA]</scope>
    <source>
        <strain evidence="11 12">DSM 17472</strain>
    </source>
</reference>
<dbReference type="Proteomes" id="UP000292307">
    <property type="component" value="Chromosome"/>
</dbReference>
<sequence>MNLSEPFVRRPIATVLLTIGLALAGIAAFFVLPVSPLPQVDFPAISVSANLPGASPDTMASSVATPLERRLGVIAGVNEMTSNSSSGSTRINLQFDLNRKIDSAAREVQAAINASRADLPATLKSNPTYRKMNPSDSPVIILALTSPTRRPGQIYEAVSNIVQQKLAQVKGVGDVEIGGGSLPAVRIELLPFALNQYGVSTEDVRAAIQATNANRPRGAIESEGRRLQIYAAPGMATGGRTAADYRDLVVAWRNNAAIRLRDVATVEDGPENKNTLGLFNGQPAVIVLITRQPGANIIETVDSVRALLPQLRAQLPQDITVSVASDSTTSIRSSLHEVEFTLVLSVVLVVLVVSAFLRSVRATIIPAIATVVSLLGTFGVMYMLGFSLNNLSLMALTVATGFVVDDAIVVLENTARHVESGMDRFKAALLGAREVGFTVLSISLSLVAVFIPLLFMGGQVGRLFREFAVTLSAAVMISLVISLTTTPMMCAWLLRAEKDRKPPGRISRAFEAGFDWMQRVYAHALDWALHSVWLVMLILGFVVALNVYLFAAAPKGFFPRQDTGQINGGIRADQSISFQAMQQKLRQLVDIIRKDPAVDTVVGFTGGSRAGGGFMFVNLKPADQRDVAGQAVIDRLRPQLAKVTGVQLFLNPVQDLRMGGRSSNSTYQYTLKSDNREDLKNWAVKLADAMKNAPEMTDVDTDQQDNGVETFVTIDKETTARFGMTMRDVTNSLYNAFGQRQVATIYDELNQYKVVMEVAPEYAQSPEALRDVYVPGKAAETVETGTGTDTSATSGGSNASANNAQGQRDSSTGAALSTARSAMVPLSGIASFAESATPTSVNHQDGELATTISFNLGEGFTLSQAQEAVKQAEADIAMPNNVRGSFEGQARQAEESNKQQPLLILAAIVVIYIVLGILYESLVHPVTVLSTLPSAGVGAVLALLLFRMEFSIIALIGVFLLIGIVKKNAILIIDFALEAERARGLSALDAVREACLLRFRPILMTTLAAALGALPLAIGFGEGSELRQPLGIAIIGGLIASQLLTLLTTPVVYIVLDKLRTRHPEERNLSRAGAGDAPLTT</sequence>
<accession>A0A411WV29</accession>
<feature type="region of interest" description="Disordered" evidence="8">
    <location>
        <begin position="782"/>
        <end position="817"/>
    </location>
</feature>
<evidence type="ECO:0000313" key="11">
    <source>
        <dbReference type="EMBL" id="QBI00616.1"/>
    </source>
</evidence>
<feature type="transmembrane region" description="Helical" evidence="9">
    <location>
        <begin position="467"/>
        <end position="494"/>
    </location>
</feature>
<organism evidence="10 13">
    <name type="scientific">Pseudoduganella albidiflava</name>
    <dbReference type="NCBI Taxonomy" id="321983"/>
    <lineage>
        <taxon>Bacteria</taxon>
        <taxon>Pseudomonadati</taxon>
        <taxon>Pseudomonadota</taxon>
        <taxon>Betaproteobacteria</taxon>
        <taxon>Burkholderiales</taxon>
        <taxon>Oxalobacteraceae</taxon>
        <taxon>Telluria group</taxon>
        <taxon>Pseudoduganella</taxon>
    </lineage>
</organism>
<evidence type="ECO:0000256" key="9">
    <source>
        <dbReference type="SAM" id="Phobius"/>
    </source>
</evidence>
<dbReference type="PRINTS" id="PR00702">
    <property type="entry name" value="ACRIFLAVINRP"/>
</dbReference>
<feature type="transmembrane region" description="Helical" evidence="9">
    <location>
        <begin position="1032"/>
        <end position="1056"/>
    </location>
</feature>
<dbReference type="SUPFAM" id="SSF82866">
    <property type="entry name" value="Multidrug efflux transporter AcrB transmembrane domain"/>
    <property type="match status" value="2"/>
</dbReference>
<dbReference type="Pfam" id="PF00873">
    <property type="entry name" value="ACR_tran"/>
    <property type="match status" value="1"/>
</dbReference>
<evidence type="ECO:0000256" key="1">
    <source>
        <dbReference type="ARBA" id="ARBA00004429"/>
    </source>
</evidence>
<dbReference type="Gene3D" id="3.30.70.1320">
    <property type="entry name" value="Multidrug efflux transporter AcrB pore domain like"/>
    <property type="match status" value="1"/>
</dbReference>
<evidence type="ECO:0000256" key="4">
    <source>
        <dbReference type="ARBA" id="ARBA00022519"/>
    </source>
</evidence>
<dbReference type="FunFam" id="1.20.1640.10:FF:000001">
    <property type="entry name" value="Efflux pump membrane transporter"/>
    <property type="match status" value="1"/>
</dbReference>
<dbReference type="EMBL" id="BMWV01000002">
    <property type="protein sequence ID" value="GGY31962.1"/>
    <property type="molecule type" value="Genomic_DNA"/>
</dbReference>
<dbReference type="Gene3D" id="3.30.70.1440">
    <property type="entry name" value="Multidrug efflux transporter AcrB pore domain"/>
    <property type="match status" value="1"/>
</dbReference>
<evidence type="ECO:0000313" key="10">
    <source>
        <dbReference type="EMBL" id="GGY31962.1"/>
    </source>
</evidence>
<dbReference type="PANTHER" id="PTHR32063">
    <property type="match status" value="1"/>
</dbReference>
<dbReference type="RefSeq" id="WP_131144748.1">
    <property type="nucleotide sequence ID" value="NZ_BMWV01000002.1"/>
</dbReference>
<dbReference type="AlphaFoldDB" id="A0A411WV29"/>
<evidence type="ECO:0000256" key="6">
    <source>
        <dbReference type="ARBA" id="ARBA00022989"/>
    </source>
</evidence>
<feature type="transmembrane region" description="Helical" evidence="9">
    <location>
        <begin position="939"/>
        <end position="965"/>
    </location>
</feature>
<reference evidence="10" key="1">
    <citation type="journal article" date="2014" name="Int. J. Syst. Evol. Microbiol.">
        <title>Complete genome sequence of Corynebacterium casei LMG S-19264T (=DSM 44701T), isolated from a smear-ripened cheese.</title>
        <authorList>
            <consortium name="US DOE Joint Genome Institute (JGI-PGF)"/>
            <person name="Walter F."/>
            <person name="Albersmeier A."/>
            <person name="Kalinowski J."/>
            <person name="Ruckert C."/>
        </authorList>
    </citation>
    <scope>NUCLEOTIDE SEQUENCE</scope>
    <source>
        <strain evidence="10">KCTC 12343</strain>
    </source>
</reference>
<feature type="transmembrane region" description="Helical" evidence="9">
    <location>
        <begin position="435"/>
        <end position="455"/>
    </location>
</feature>
<feature type="transmembrane region" description="Helical" evidence="9">
    <location>
        <begin position="527"/>
        <end position="551"/>
    </location>
</feature>
<feature type="transmembrane region" description="Helical" evidence="9">
    <location>
        <begin position="901"/>
        <end position="919"/>
    </location>
</feature>
<comment type="subcellular location">
    <subcellularLocation>
        <location evidence="1">Cell inner membrane</location>
        <topology evidence="1">Multi-pass membrane protein</topology>
    </subcellularLocation>
</comment>
<feature type="transmembrane region" description="Helical" evidence="9">
    <location>
        <begin position="340"/>
        <end position="357"/>
    </location>
</feature>
<reference evidence="10" key="3">
    <citation type="submission" date="2022-12" db="EMBL/GenBank/DDBJ databases">
        <authorList>
            <person name="Sun Q."/>
            <person name="Kim S."/>
        </authorList>
    </citation>
    <scope>NUCLEOTIDE SEQUENCE</scope>
    <source>
        <strain evidence="10">KCTC 12343</strain>
    </source>
</reference>
<keyword evidence="6 9" id="KW-1133">Transmembrane helix</keyword>
<feature type="compositionally biased region" description="Low complexity" evidence="8">
    <location>
        <begin position="784"/>
        <end position="804"/>
    </location>
</feature>
<dbReference type="GO" id="GO:0042910">
    <property type="term" value="F:xenobiotic transmembrane transporter activity"/>
    <property type="evidence" value="ECO:0007669"/>
    <property type="project" value="TreeGrafter"/>
</dbReference>
<keyword evidence="5 9" id="KW-0812">Transmembrane</keyword>
<keyword evidence="7 9" id="KW-0472">Membrane</keyword>
<dbReference type="EMBL" id="CP036401">
    <property type="protein sequence ID" value="QBI00616.1"/>
    <property type="molecule type" value="Genomic_DNA"/>
</dbReference>
<feature type="compositionally biased region" description="Polar residues" evidence="8">
    <location>
        <begin position="805"/>
        <end position="817"/>
    </location>
</feature>
<dbReference type="Gene3D" id="1.20.1640.10">
    <property type="entry name" value="Multidrug efflux transporter AcrB transmembrane domain"/>
    <property type="match status" value="3"/>
</dbReference>
<dbReference type="Gene3D" id="3.30.2090.10">
    <property type="entry name" value="Multidrug efflux transporter AcrB TolC docking domain, DN and DC subdomains"/>
    <property type="match status" value="2"/>
</dbReference>
<dbReference type="Gene3D" id="3.30.70.1430">
    <property type="entry name" value="Multidrug efflux transporter AcrB pore domain"/>
    <property type="match status" value="2"/>
</dbReference>
<name>A0A411WV29_9BURK</name>
<keyword evidence="2" id="KW-0813">Transport</keyword>
<evidence type="ECO:0000256" key="8">
    <source>
        <dbReference type="SAM" id="MobiDB-lite"/>
    </source>
</evidence>